<dbReference type="PANTHER" id="PTHR48047">
    <property type="entry name" value="GLYCOSYLTRANSFERASE"/>
    <property type="match status" value="1"/>
</dbReference>
<dbReference type="EnsemblPlants" id="AUR62007819-RA">
    <property type="protein sequence ID" value="AUR62007819-RA:cds"/>
    <property type="gene ID" value="AUR62007819"/>
</dbReference>
<reference evidence="4" key="2">
    <citation type="submission" date="2021-03" db="UniProtKB">
        <authorList>
            <consortium name="EnsemblPlants"/>
        </authorList>
    </citation>
    <scope>IDENTIFICATION</scope>
</reference>
<accession>A0A803L7I0</accession>
<dbReference type="GO" id="GO:0035251">
    <property type="term" value="F:UDP-glucosyltransferase activity"/>
    <property type="evidence" value="ECO:0007669"/>
    <property type="project" value="TreeGrafter"/>
</dbReference>
<dbReference type="Gene3D" id="3.40.50.2000">
    <property type="entry name" value="Glycogen Phosphorylase B"/>
    <property type="match status" value="1"/>
</dbReference>
<dbReference type="PANTHER" id="PTHR48047:SF45">
    <property type="entry name" value="SCOPOLETIN GLUCOSYLTRANSFERASE-LIKE"/>
    <property type="match status" value="1"/>
</dbReference>
<protein>
    <submittedName>
        <fullName evidence="4">Uncharacterized protein</fullName>
    </submittedName>
</protein>
<reference evidence="4" key="1">
    <citation type="journal article" date="2017" name="Nature">
        <title>The genome of Chenopodium quinoa.</title>
        <authorList>
            <person name="Jarvis D.E."/>
            <person name="Ho Y.S."/>
            <person name="Lightfoot D.J."/>
            <person name="Schmoeckel S.M."/>
            <person name="Li B."/>
            <person name="Borm T.J.A."/>
            <person name="Ohyanagi H."/>
            <person name="Mineta K."/>
            <person name="Michell C.T."/>
            <person name="Saber N."/>
            <person name="Kharbatia N.M."/>
            <person name="Rupper R.R."/>
            <person name="Sharp A.R."/>
            <person name="Dally N."/>
            <person name="Boughton B.A."/>
            <person name="Woo Y.H."/>
            <person name="Gao G."/>
            <person name="Schijlen E.G.W.M."/>
            <person name="Guo X."/>
            <person name="Momin A.A."/>
            <person name="Negrao S."/>
            <person name="Al-Babili S."/>
            <person name="Gehring C."/>
            <person name="Roessner U."/>
            <person name="Jung C."/>
            <person name="Murphy K."/>
            <person name="Arold S.T."/>
            <person name="Gojobori T."/>
            <person name="van der Linden C.G."/>
            <person name="van Loo E.N."/>
            <person name="Jellen E.N."/>
            <person name="Maughan P.J."/>
            <person name="Tester M."/>
        </authorList>
    </citation>
    <scope>NUCLEOTIDE SEQUENCE [LARGE SCALE GENOMIC DNA]</scope>
    <source>
        <strain evidence="4">cv. PI 614886</strain>
    </source>
</reference>
<dbReference type="Gramene" id="AUR62007819-RA">
    <property type="protein sequence ID" value="AUR62007819-RA:cds"/>
    <property type="gene ID" value="AUR62007819"/>
</dbReference>
<keyword evidence="2" id="KW-0328">Glycosyltransferase</keyword>
<comment type="similarity">
    <text evidence="1">Belongs to the UDP-glycosyltransferase family.</text>
</comment>
<proteinExistence type="inferred from homology"/>
<dbReference type="SUPFAM" id="SSF53756">
    <property type="entry name" value="UDP-Glycosyltransferase/glycogen phosphorylase"/>
    <property type="match status" value="1"/>
</dbReference>
<keyword evidence="3" id="KW-0808">Transferase</keyword>
<evidence type="ECO:0000313" key="5">
    <source>
        <dbReference type="Proteomes" id="UP000596660"/>
    </source>
</evidence>
<name>A0A803L7I0_CHEQI</name>
<evidence type="ECO:0000256" key="3">
    <source>
        <dbReference type="ARBA" id="ARBA00022679"/>
    </source>
</evidence>
<dbReference type="AlphaFoldDB" id="A0A803L7I0"/>
<evidence type="ECO:0000313" key="4">
    <source>
        <dbReference type="EnsemblPlants" id="AUR62007819-RA:cds"/>
    </source>
</evidence>
<keyword evidence="5" id="KW-1185">Reference proteome</keyword>
<dbReference type="FunFam" id="3.40.50.2000:FF:000071">
    <property type="entry name" value="Glycosyltransferase"/>
    <property type="match status" value="1"/>
</dbReference>
<organism evidence="4 5">
    <name type="scientific">Chenopodium quinoa</name>
    <name type="common">Quinoa</name>
    <dbReference type="NCBI Taxonomy" id="63459"/>
    <lineage>
        <taxon>Eukaryota</taxon>
        <taxon>Viridiplantae</taxon>
        <taxon>Streptophyta</taxon>
        <taxon>Embryophyta</taxon>
        <taxon>Tracheophyta</taxon>
        <taxon>Spermatophyta</taxon>
        <taxon>Magnoliopsida</taxon>
        <taxon>eudicotyledons</taxon>
        <taxon>Gunneridae</taxon>
        <taxon>Pentapetalae</taxon>
        <taxon>Caryophyllales</taxon>
        <taxon>Chenopodiaceae</taxon>
        <taxon>Chenopodioideae</taxon>
        <taxon>Atripliceae</taxon>
        <taxon>Chenopodium</taxon>
    </lineage>
</organism>
<dbReference type="OMA" id="ARSCCIT"/>
<evidence type="ECO:0000256" key="1">
    <source>
        <dbReference type="ARBA" id="ARBA00009995"/>
    </source>
</evidence>
<sequence length="279" mass="31666">MGAEPQRLRVVLFPLMAAGHMLPIIDIAKLFAANHVKTIIITTTLNAPTIIKALQSRAYKNVGLPLIDVEIVPFPYKEGVIPEGIENCGQITSDELFIKFFKATDLLQESLEQVMEKYKPNCLVADMMYPFATDVAAKFNVPRLVFHGTSYFAQCVGHAMMKYEPQKLVSSEDEEFVIPEIPHEIILTRSQLSPIMNGHVKDRTTEEWMEILGRVMEAEERSYGIIMNSFYELEPDYANYYTKVMGRRAWHIGPVSLCNREKEAKFQKGTIPQLMSVSA</sequence>
<dbReference type="Proteomes" id="UP000596660">
    <property type="component" value="Unplaced"/>
</dbReference>
<evidence type="ECO:0000256" key="2">
    <source>
        <dbReference type="ARBA" id="ARBA00022676"/>
    </source>
</evidence>